<name>A0A0W8E2X8_9ZZZZ</name>
<proteinExistence type="predicted"/>
<protein>
    <recommendedName>
        <fullName evidence="1">Metallo-beta-lactamase domain-containing protein</fullName>
    </recommendedName>
</protein>
<feature type="domain" description="Metallo-beta-lactamase" evidence="1">
    <location>
        <begin position="21"/>
        <end position="204"/>
    </location>
</feature>
<evidence type="ECO:0000259" key="1">
    <source>
        <dbReference type="SMART" id="SM00849"/>
    </source>
</evidence>
<dbReference type="Pfam" id="PF00753">
    <property type="entry name" value="Lactamase_B"/>
    <property type="match status" value="1"/>
</dbReference>
<comment type="caution">
    <text evidence="2">The sequence shown here is derived from an EMBL/GenBank/DDBJ whole genome shotgun (WGS) entry which is preliminary data.</text>
</comment>
<dbReference type="InterPro" id="IPR050662">
    <property type="entry name" value="Sec-metab_biosynth-thioest"/>
</dbReference>
<gene>
    <name evidence="2" type="ORF">ASZ90_019634</name>
</gene>
<organism evidence="2">
    <name type="scientific">hydrocarbon metagenome</name>
    <dbReference type="NCBI Taxonomy" id="938273"/>
    <lineage>
        <taxon>unclassified sequences</taxon>
        <taxon>metagenomes</taxon>
        <taxon>ecological metagenomes</taxon>
    </lineage>
</organism>
<accession>A0A0W8E2X8</accession>
<sequence length="291" mass="33708">MIIPINHHLKLVKSKQVRFPYCYCVLIEDQTRVLIDSGCSSDIASDLKEQGLDIIINTHFHWDHTRQNQNLGEVQIWCHSLDAPGIRSADIHMERYGYNAFAAEDMGRIFLQTNGITDRPVHRELRDGETLDLGKVHLRVIHTPGHTPGHCVLLEEHSGILISGDIDLSAWGPWYLHICSDLDDYISSIERCMELKPNLVISGHKGIVEHDLRARFMDYRDRILRKEEEILGLIDRPVSLEELGVRGLFYGSKTKSDRYLKFREKQGVYLHLQRLMRQGLVKKEADIYYRI</sequence>
<dbReference type="Gene3D" id="3.60.15.10">
    <property type="entry name" value="Ribonuclease Z/Hydroxyacylglutathione hydrolase-like"/>
    <property type="match status" value="1"/>
</dbReference>
<evidence type="ECO:0000313" key="2">
    <source>
        <dbReference type="EMBL" id="KUG02980.1"/>
    </source>
</evidence>
<dbReference type="SMART" id="SM00849">
    <property type="entry name" value="Lactamase_B"/>
    <property type="match status" value="1"/>
</dbReference>
<dbReference type="AlphaFoldDB" id="A0A0W8E2X8"/>
<dbReference type="InterPro" id="IPR001279">
    <property type="entry name" value="Metallo-B-lactamas"/>
</dbReference>
<dbReference type="EMBL" id="LNQE01001898">
    <property type="protein sequence ID" value="KUG02980.1"/>
    <property type="molecule type" value="Genomic_DNA"/>
</dbReference>
<reference evidence="2" key="1">
    <citation type="journal article" date="2015" name="Proc. Natl. Acad. Sci. U.S.A.">
        <title>Networks of energetic and metabolic interactions define dynamics in microbial communities.</title>
        <authorList>
            <person name="Embree M."/>
            <person name="Liu J.K."/>
            <person name="Al-Bassam M.M."/>
            <person name="Zengler K."/>
        </authorList>
    </citation>
    <scope>NUCLEOTIDE SEQUENCE</scope>
</reference>
<dbReference type="SUPFAM" id="SSF56281">
    <property type="entry name" value="Metallo-hydrolase/oxidoreductase"/>
    <property type="match status" value="1"/>
</dbReference>
<dbReference type="InterPro" id="IPR036866">
    <property type="entry name" value="RibonucZ/Hydroxyglut_hydro"/>
</dbReference>
<dbReference type="PANTHER" id="PTHR23131">
    <property type="entry name" value="ENDORIBONUCLEASE LACTB2"/>
    <property type="match status" value="1"/>
</dbReference>